<dbReference type="Pfam" id="PF02353">
    <property type="entry name" value="CMAS"/>
    <property type="match status" value="1"/>
</dbReference>
<dbReference type="GO" id="GO:0032259">
    <property type="term" value="P:methylation"/>
    <property type="evidence" value="ECO:0007669"/>
    <property type="project" value="UniProtKB-KW"/>
</dbReference>
<keyword evidence="1" id="KW-0489">Methyltransferase</keyword>
<dbReference type="GO" id="GO:0008168">
    <property type="term" value="F:methyltransferase activity"/>
    <property type="evidence" value="ECO:0007669"/>
    <property type="project" value="UniProtKB-KW"/>
</dbReference>
<dbReference type="PANTHER" id="PTHR44068:SF11">
    <property type="entry name" value="GERANYL DIPHOSPHATE 2-C-METHYLTRANSFERASE"/>
    <property type="match status" value="1"/>
</dbReference>
<protein>
    <submittedName>
        <fullName evidence="1">SAM-dependent methyltransferase</fullName>
    </submittedName>
</protein>
<accession>A0A0G0RDM5</accession>
<dbReference type="CDD" id="cd02440">
    <property type="entry name" value="AdoMet_MTases"/>
    <property type="match status" value="1"/>
</dbReference>
<keyword evidence="1" id="KW-0808">Transferase</keyword>
<evidence type="ECO:0000313" key="1">
    <source>
        <dbReference type="EMBL" id="KKR50814.1"/>
    </source>
</evidence>
<sequence length="277" mass="31550">METGKVARHYDTILPFYNVYFGSSYGFHIGFWEPETNSKKEAMLNVNKFLARKAGVKDGDYILDAGCGVGGSCIWLVKNYNVKTVGVTISKVQLREAKKLAKKLRLSTKIKYYRMDYLKTNFKASQFDIVWAIESVCHATNKSDFLREAKRILKKNGRLIIADFLLARNPITHVDKSILANFNEGFLLDNLASEMSFRQDLKKTGFKNIKYWDNADVVSIKTTWIYTFLKLAYSLIAIAEKFKILPESLVGTLKSTFAFHDGFQVGLLGHGVFYAEK</sequence>
<dbReference type="InterPro" id="IPR029063">
    <property type="entry name" value="SAM-dependent_MTases_sf"/>
</dbReference>
<reference evidence="1 2" key="1">
    <citation type="journal article" date="2015" name="Nature">
        <title>rRNA introns, odd ribosomes, and small enigmatic genomes across a large radiation of phyla.</title>
        <authorList>
            <person name="Brown C.T."/>
            <person name="Hug L.A."/>
            <person name="Thomas B.C."/>
            <person name="Sharon I."/>
            <person name="Castelle C.J."/>
            <person name="Singh A."/>
            <person name="Wilkins M.J."/>
            <person name="Williams K.H."/>
            <person name="Banfield J.F."/>
        </authorList>
    </citation>
    <scope>NUCLEOTIDE SEQUENCE [LARGE SCALE GENOMIC DNA]</scope>
</reference>
<dbReference type="Gene3D" id="3.40.50.150">
    <property type="entry name" value="Vaccinia Virus protein VP39"/>
    <property type="match status" value="1"/>
</dbReference>
<dbReference type="PANTHER" id="PTHR44068">
    <property type="entry name" value="ZGC:194242"/>
    <property type="match status" value="1"/>
</dbReference>
<dbReference type="EMBL" id="LBYI01000006">
    <property type="protein sequence ID" value="KKR50814.1"/>
    <property type="molecule type" value="Genomic_DNA"/>
</dbReference>
<organism evidence="1 2">
    <name type="scientific">Candidatus Curtissbacteria bacterium GW2011_GWA1_40_16</name>
    <dbReference type="NCBI Taxonomy" id="1618405"/>
    <lineage>
        <taxon>Bacteria</taxon>
        <taxon>Candidatus Curtissiibacteriota</taxon>
    </lineage>
</organism>
<dbReference type="AlphaFoldDB" id="A0A0G0RDM5"/>
<evidence type="ECO:0000313" key="2">
    <source>
        <dbReference type="Proteomes" id="UP000034531"/>
    </source>
</evidence>
<dbReference type="Proteomes" id="UP000034531">
    <property type="component" value="Unassembled WGS sequence"/>
</dbReference>
<gene>
    <name evidence="1" type="ORF">UT84_C0006G0016</name>
</gene>
<comment type="caution">
    <text evidence="1">The sequence shown here is derived from an EMBL/GenBank/DDBJ whole genome shotgun (WGS) entry which is preliminary data.</text>
</comment>
<dbReference type="InterPro" id="IPR050447">
    <property type="entry name" value="Erg6_SMT_methyltransf"/>
</dbReference>
<proteinExistence type="predicted"/>
<name>A0A0G0RDM5_9BACT</name>
<dbReference type="SUPFAM" id="SSF53335">
    <property type="entry name" value="S-adenosyl-L-methionine-dependent methyltransferases"/>
    <property type="match status" value="1"/>
</dbReference>